<feature type="region of interest" description="Disordered" evidence="1">
    <location>
        <begin position="113"/>
        <end position="139"/>
    </location>
</feature>
<protein>
    <submittedName>
        <fullName evidence="3">Uncharacterized protein LOC136080151</fullName>
    </submittedName>
</protein>
<gene>
    <name evidence="3" type="primary">LOC136080151</name>
</gene>
<dbReference type="Proteomes" id="UP001652625">
    <property type="component" value="Chromosome 05"/>
</dbReference>
<proteinExistence type="predicted"/>
<name>A0ABM4BUI3_HYDVU</name>
<accession>A0ABM4BUI3</accession>
<evidence type="ECO:0000256" key="1">
    <source>
        <dbReference type="SAM" id="MobiDB-lite"/>
    </source>
</evidence>
<reference evidence="3" key="1">
    <citation type="submission" date="2025-08" db="UniProtKB">
        <authorList>
            <consortium name="RefSeq"/>
        </authorList>
    </citation>
    <scope>IDENTIFICATION</scope>
</reference>
<dbReference type="GeneID" id="136080151"/>
<feature type="compositionally biased region" description="Low complexity" evidence="1">
    <location>
        <begin position="127"/>
        <end position="136"/>
    </location>
</feature>
<organism evidence="2 3">
    <name type="scientific">Hydra vulgaris</name>
    <name type="common">Hydra</name>
    <name type="synonym">Hydra attenuata</name>
    <dbReference type="NCBI Taxonomy" id="6087"/>
    <lineage>
        <taxon>Eukaryota</taxon>
        <taxon>Metazoa</taxon>
        <taxon>Cnidaria</taxon>
        <taxon>Hydrozoa</taxon>
        <taxon>Hydroidolina</taxon>
        <taxon>Anthoathecata</taxon>
        <taxon>Aplanulata</taxon>
        <taxon>Hydridae</taxon>
        <taxon>Hydra</taxon>
    </lineage>
</organism>
<evidence type="ECO:0000313" key="2">
    <source>
        <dbReference type="Proteomes" id="UP001652625"/>
    </source>
</evidence>
<dbReference type="RefSeq" id="XP_065652836.1">
    <property type="nucleotide sequence ID" value="XM_065796764.1"/>
</dbReference>
<evidence type="ECO:0000313" key="3">
    <source>
        <dbReference type="RefSeq" id="XP_065652836.1"/>
    </source>
</evidence>
<sequence>MRNKAKTHEECRKSVCFLCMRKGDRELNDFIIGRIHKLLKTDIDFADERVPQAICNACRTLLQKRDVGDMSVSLPAIYNFSAIIVKPLTRTSGPCDCLICQIAKLKLNQKHPLAPKEQNRNLDQGESSKPGPSPKSRLQASEKRCAQCLSILARGFRHSCTIGTRHQNLQALVQSDPVGAEQIASAIISSKDASPGGTVRLSQARGGQLFPLTPGPASARKSTSSTLTMQSLLNVQLNTGLSNTGMRQLASTLNKATETRLVEPFFQQKFAAVGKSLNDFFQLSVVNISAEKGKAEEKRTIIHCKNLEDLTNKVLLSREYGSNHFVKLGIDGGG</sequence>
<keyword evidence="2" id="KW-1185">Reference proteome</keyword>